<comment type="caution">
    <text evidence="1">The sequence shown here is derived from an EMBL/GenBank/DDBJ whole genome shotgun (WGS) entry which is preliminary data.</text>
</comment>
<sequence length="368" mass="38103">MRIVSLRVMVDSNLGMVTNDMTSKSRLENVMIVSSNIIGKDQVQYTGGVVGYQSAASIYNIMIVSSNITGGKESIDVGGIVGFISRSKIKKVYVVSVIVSQFGLDGYNGQDNHVGGVAGYGYGTDIQSVTVMDSIVHGSGVKRGGVVGLSDSDLLTDVNVIRTTISGFGSGNVYVGGVCGGVYNSDIQKATVSSATIIAPQYGKIVYLGGGVGDFFGKTIADLTVIDTVITVGARKIIAGTRESIHVGGSVGFLSGTKGSRFMVINTTINIEGNVQKGDVGLMAGNMQTNSSSVYILVSNSLININELNDIYVGSGAGVMSESSIANFTISNSILLFDGDGNIGSCIGSNKGGNNKCDFNEAIKSILP</sequence>
<proteinExistence type="predicted"/>
<protein>
    <submittedName>
        <fullName evidence="1">Uncharacterized protein</fullName>
    </submittedName>
</protein>
<organism evidence="1 2">
    <name type="scientific">Candidatus Endonucleibacter bathymodioli</name>
    <dbReference type="NCBI Taxonomy" id="539814"/>
    <lineage>
        <taxon>Bacteria</taxon>
        <taxon>Pseudomonadati</taxon>
        <taxon>Pseudomonadota</taxon>
        <taxon>Gammaproteobacteria</taxon>
        <taxon>Oceanospirillales</taxon>
        <taxon>Endozoicomonadaceae</taxon>
        <taxon>Candidatus Endonucleibacter</taxon>
    </lineage>
</organism>
<reference evidence="1 2" key="1">
    <citation type="journal article" date="2023" name="bioRxiv">
        <title>An intranuclear bacterial parasite of deep-sea mussels expresses apoptosis inhibitors acquired from its host.</title>
        <authorList>
            <person name="Gonzalez Porras M.A."/>
            <person name="Assie A."/>
            <person name="Tietjen M."/>
            <person name="Violette M."/>
            <person name="Kleiner M."/>
            <person name="Gruber-Vodicka H."/>
            <person name="Dubilier N."/>
            <person name="Leisch N."/>
        </authorList>
    </citation>
    <scope>NUCLEOTIDE SEQUENCE [LARGE SCALE GENOMIC DNA]</scope>
    <source>
        <strain evidence="1">IAP13</strain>
    </source>
</reference>
<dbReference type="EMBL" id="JASXSV010000051">
    <property type="protein sequence ID" value="MDP0590357.1"/>
    <property type="molecule type" value="Genomic_DNA"/>
</dbReference>
<name>A0AA90NPC8_9GAMM</name>
<dbReference type="Proteomes" id="UP001178148">
    <property type="component" value="Unassembled WGS sequence"/>
</dbReference>
<accession>A0AA90NPC8</accession>
<dbReference type="Gene3D" id="2.160.20.110">
    <property type="match status" value="1"/>
</dbReference>
<keyword evidence="2" id="KW-1185">Reference proteome</keyword>
<evidence type="ECO:0000313" key="1">
    <source>
        <dbReference type="EMBL" id="MDP0590357.1"/>
    </source>
</evidence>
<gene>
    <name evidence="1" type="ORF">QS748_14670</name>
</gene>
<evidence type="ECO:0000313" key="2">
    <source>
        <dbReference type="Proteomes" id="UP001178148"/>
    </source>
</evidence>
<dbReference type="AlphaFoldDB" id="A0AA90NPC8"/>